<accession>A0A4U0YLM6</accession>
<dbReference type="InterPro" id="IPR036291">
    <property type="entry name" value="NAD(P)-bd_dom_sf"/>
</dbReference>
<evidence type="ECO:0000313" key="3">
    <source>
        <dbReference type="EMBL" id="TKA92205.1"/>
    </source>
</evidence>
<dbReference type="PANTHER" id="PTHR43639">
    <property type="entry name" value="OXIDOREDUCTASE, SHORT-CHAIN DEHYDROGENASE/REDUCTASE FAMILY (AFU_ORTHOLOGUE AFUA_5G02870)"/>
    <property type="match status" value="1"/>
</dbReference>
<dbReference type="InterPro" id="IPR002347">
    <property type="entry name" value="SDR_fam"/>
</dbReference>
<comment type="caution">
    <text evidence="3">The sequence shown here is derived from an EMBL/GenBank/DDBJ whole genome shotgun (WGS) entry which is preliminary data.</text>
</comment>
<gene>
    <name evidence="3" type="ORF">FA869_07365</name>
</gene>
<organism evidence="3 4">
    <name type="scientific">Halopseudomonas bauzanensis</name>
    <dbReference type="NCBI Taxonomy" id="653930"/>
    <lineage>
        <taxon>Bacteria</taxon>
        <taxon>Pseudomonadati</taxon>
        <taxon>Pseudomonadota</taxon>
        <taxon>Gammaproteobacteria</taxon>
        <taxon>Pseudomonadales</taxon>
        <taxon>Pseudomonadaceae</taxon>
        <taxon>Halopseudomonas</taxon>
    </lineage>
</organism>
<protein>
    <submittedName>
        <fullName evidence="3">SDR family oxidoreductase</fullName>
    </submittedName>
</protein>
<evidence type="ECO:0000313" key="4">
    <source>
        <dbReference type="Proteomes" id="UP000305198"/>
    </source>
</evidence>
<evidence type="ECO:0000256" key="2">
    <source>
        <dbReference type="ARBA" id="ARBA00023002"/>
    </source>
</evidence>
<dbReference type="Gene3D" id="3.40.50.720">
    <property type="entry name" value="NAD(P)-binding Rossmann-like Domain"/>
    <property type="match status" value="1"/>
</dbReference>
<proteinExistence type="inferred from homology"/>
<dbReference type="SUPFAM" id="SSF51735">
    <property type="entry name" value="NAD(P)-binding Rossmann-fold domains"/>
    <property type="match status" value="1"/>
</dbReference>
<reference evidence="3 4" key="1">
    <citation type="submission" date="2019-04" db="EMBL/GenBank/DDBJ databases">
        <title>Crypto-aerobic microbial life in anoxic (sulfidic) marine sediments.</title>
        <authorList>
            <person name="Bhattacharya S."/>
            <person name="Roy C."/>
            <person name="Mondal N."/>
            <person name="Sarkar J."/>
            <person name="Mandal S."/>
            <person name="Rameez M.J."/>
            <person name="Ghosh W."/>
        </authorList>
    </citation>
    <scope>NUCLEOTIDE SEQUENCE [LARGE SCALE GENOMIC DNA]</scope>
    <source>
        <strain evidence="3 4">SBBB</strain>
    </source>
</reference>
<dbReference type="EMBL" id="SWAV01000002">
    <property type="protein sequence ID" value="TKA92205.1"/>
    <property type="molecule type" value="Genomic_DNA"/>
</dbReference>
<dbReference type="Proteomes" id="UP000305198">
    <property type="component" value="Unassembled WGS sequence"/>
</dbReference>
<dbReference type="PRINTS" id="PR00081">
    <property type="entry name" value="GDHRDH"/>
</dbReference>
<evidence type="ECO:0000256" key="1">
    <source>
        <dbReference type="ARBA" id="ARBA00006484"/>
    </source>
</evidence>
<dbReference type="Pfam" id="PF13561">
    <property type="entry name" value="adh_short_C2"/>
    <property type="match status" value="1"/>
</dbReference>
<sequence>MDLQMRGRKAVLAGASKGIGRAVARALAVEGCDVAICARDQAGIDTLTAELKELGVNAIGNSVDMSDVDAYRQWVAQSCEALGGCDLFISFGSNGGAPASEDTWKGAYELDLMATYRGIDAALPALEKSDAASVVVVSTTVAIEPAFGPQPYAALKAAVANYAGALAQSLAPKGIRVNTVSPGPILIADGVWQKIKDGRPEFYEKTLSQVPLGRLGSAEEVANAVVFLASPLSAFTAGTNLVIDGGMTKRVQH</sequence>
<dbReference type="AlphaFoldDB" id="A0A4U0YLM6"/>
<dbReference type="GO" id="GO:0016491">
    <property type="term" value="F:oxidoreductase activity"/>
    <property type="evidence" value="ECO:0007669"/>
    <property type="project" value="UniProtKB-KW"/>
</dbReference>
<comment type="similarity">
    <text evidence="1">Belongs to the short-chain dehydrogenases/reductases (SDR) family.</text>
</comment>
<name>A0A4U0YLM6_9GAMM</name>
<keyword evidence="2" id="KW-0560">Oxidoreductase</keyword>
<dbReference type="PANTHER" id="PTHR43639:SF1">
    <property type="entry name" value="SHORT-CHAIN DEHYDROGENASE_REDUCTASE FAMILY PROTEIN"/>
    <property type="match status" value="1"/>
</dbReference>